<gene>
    <name evidence="1" type="primary">lptD</name>
    <name evidence="3" type="ORF">C8E02_3305</name>
</gene>
<feature type="signal peptide" evidence="1">
    <location>
        <begin position="1"/>
        <end position="25"/>
    </location>
</feature>
<name>A0A495AXA0_VOGIN</name>
<accession>A0A495AXA0</accession>
<dbReference type="HAMAP" id="MF_01411">
    <property type="entry name" value="LPS_assembly_LptD"/>
    <property type="match status" value="1"/>
</dbReference>
<proteinExistence type="inferred from homology"/>
<dbReference type="Pfam" id="PF04453">
    <property type="entry name" value="LptD"/>
    <property type="match status" value="1"/>
</dbReference>
<evidence type="ECO:0000313" key="4">
    <source>
        <dbReference type="Proteomes" id="UP000279384"/>
    </source>
</evidence>
<dbReference type="AlphaFoldDB" id="A0A495AXA0"/>
<reference evidence="3 4" key="1">
    <citation type="submission" date="2018-10" db="EMBL/GenBank/DDBJ databases">
        <title>Genomic Encyclopedia of Type Strains, Phase IV (KMG-IV): sequencing the most valuable type-strain genomes for metagenomic binning, comparative biology and taxonomic classification.</title>
        <authorList>
            <person name="Goeker M."/>
        </authorList>
    </citation>
    <scope>NUCLEOTIDE SEQUENCE [LARGE SCALE GENOMIC DNA]</scope>
    <source>
        <strain evidence="3 4">DSM 3303</strain>
    </source>
</reference>
<dbReference type="GO" id="GO:1990351">
    <property type="term" value="C:transporter complex"/>
    <property type="evidence" value="ECO:0007669"/>
    <property type="project" value="TreeGrafter"/>
</dbReference>
<dbReference type="GO" id="GO:0043165">
    <property type="term" value="P:Gram-negative-bacterium-type cell outer membrane assembly"/>
    <property type="evidence" value="ECO:0007669"/>
    <property type="project" value="UniProtKB-UniRule"/>
</dbReference>
<keyword evidence="1" id="KW-0472">Membrane</keyword>
<evidence type="ECO:0000313" key="3">
    <source>
        <dbReference type="EMBL" id="RKQ53369.1"/>
    </source>
</evidence>
<comment type="similarity">
    <text evidence="1">Belongs to the LptD family.</text>
</comment>
<protein>
    <recommendedName>
        <fullName evidence="1">LPS-assembly protein LptD</fullName>
    </recommendedName>
</protein>
<evidence type="ECO:0000259" key="2">
    <source>
        <dbReference type="Pfam" id="PF04453"/>
    </source>
</evidence>
<comment type="caution">
    <text evidence="1">Lacks conserved residue(s) required for the propagation of feature annotation.</text>
</comment>
<dbReference type="GO" id="GO:0015920">
    <property type="term" value="P:lipopolysaccharide transport"/>
    <property type="evidence" value="ECO:0007669"/>
    <property type="project" value="InterPro"/>
</dbReference>
<keyword evidence="1" id="KW-0998">Cell outer membrane</keyword>
<dbReference type="PANTHER" id="PTHR30189">
    <property type="entry name" value="LPS-ASSEMBLY PROTEIN"/>
    <property type="match status" value="1"/>
</dbReference>
<dbReference type="GO" id="GO:0009279">
    <property type="term" value="C:cell outer membrane"/>
    <property type="evidence" value="ECO:0007669"/>
    <property type="project" value="UniProtKB-SubCell"/>
</dbReference>
<dbReference type="InterPro" id="IPR050218">
    <property type="entry name" value="LptD"/>
</dbReference>
<dbReference type="Gene3D" id="2.60.450.10">
    <property type="entry name" value="Lipopolysaccharide (LPS) transport protein A like domain"/>
    <property type="match status" value="1"/>
</dbReference>
<sequence length="730" mass="81976" precursor="true">MQTRFRLTPVMAALLPLFLLPLAQADSLPAGTLSVESDTLSGQMDVELKASGQVKATRDDQTVEADWLEYFVQRQQLRAGERVRLTQADGQIEAEQLDYLLGERSGSASNASFSFGRDGKTLRGNAGKLEFQGKDNYRLRSARANTCDPNDDSWYLKASTIDLDYGRNVGVARNARVEFQGVPILYTPWIDFPLDGGRKSGLLFPTISTGSDGLQVSLPYYWNIAPNYDATITPRYIEQRGMMLGLEGRYLLPDAQGQLYTEQLPDDKKSEQSRFLWKGEHVQQLAPALSAGANGAYVSDDDYFDDFGDRVSSAANVNLKREAWLSYRPEWGSVTLKAQRYQTLQDENGTVEEPYARLPQLSINARQQFAGFSSNLESELTRFSHSSKQEGTRLVAYPSLGYAIERPWGFLRPKVGVHFTRYELANSDSSQTVRSDERTLPIVSLDSGLYFERDSTLFGRDMNQTLEPRLFYVKIPKVDQSSLPNFDTSENDFNFAQLFTENRFSGHDRINAANQVTAALTSRYLDKENGLERLRVAIGQRFYLSRDDISLDGSSSERSEAGSDLLVTVGGDLSHSLRLDGSYQYNQALSKTERYNAQLRYNPAPGKTVSVRYRYGRDELIGSGSERDTLRQIDVAGQWPIAPRWYAVARQNYSLRDKKALEQLAGVEYNDGCWSMRVVGQRYVTDLDKTKNAVFLQLELKDFSSVGSNPLNALRLAIPGYSPINETTGN</sequence>
<dbReference type="Proteomes" id="UP000279384">
    <property type="component" value="Unassembled WGS sequence"/>
</dbReference>
<comment type="caution">
    <text evidence="3">The sequence shown here is derived from an EMBL/GenBank/DDBJ whole genome shotgun (WGS) entry which is preliminary data.</text>
</comment>
<comment type="subcellular location">
    <subcellularLocation>
        <location evidence="1">Cell outer membrane</location>
    </subcellularLocation>
</comment>
<dbReference type="EMBL" id="RBID01000019">
    <property type="protein sequence ID" value="RKQ53369.1"/>
    <property type="molecule type" value="Genomic_DNA"/>
</dbReference>
<keyword evidence="1" id="KW-0732">Signal</keyword>
<dbReference type="PANTHER" id="PTHR30189:SF1">
    <property type="entry name" value="LPS-ASSEMBLY PROTEIN LPTD"/>
    <property type="match status" value="1"/>
</dbReference>
<dbReference type="InterPro" id="IPR007543">
    <property type="entry name" value="LptD_C"/>
</dbReference>
<comment type="subunit">
    <text evidence="1">Component of the lipopolysaccharide transport and assembly complex. Interacts with LptE and LptA.</text>
</comment>
<comment type="function">
    <text evidence="1">Together with LptE, is involved in the assembly of lipopolysaccharide (LPS) at the surface of the outer membrane.</text>
</comment>
<organism evidence="3 4">
    <name type="scientific">Vogesella indigofera</name>
    <name type="common">Pseudomonas indigofera</name>
    <dbReference type="NCBI Taxonomy" id="45465"/>
    <lineage>
        <taxon>Bacteria</taxon>
        <taxon>Pseudomonadati</taxon>
        <taxon>Pseudomonadota</taxon>
        <taxon>Betaproteobacteria</taxon>
        <taxon>Neisseriales</taxon>
        <taxon>Chromobacteriaceae</taxon>
        <taxon>Vogesella</taxon>
    </lineage>
</organism>
<dbReference type="InterPro" id="IPR020889">
    <property type="entry name" value="LipoPS_assembly_LptD"/>
</dbReference>
<feature type="domain" description="LptD C-terminal" evidence="2">
    <location>
        <begin position="273"/>
        <end position="645"/>
    </location>
</feature>
<feature type="chain" id="PRO_5019873709" description="LPS-assembly protein LptD" evidence="1">
    <location>
        <begin position="26"/>
        <end position="730"/>
    </location>
</feature>
<evidence type="ECO:0000256" key="1">
    <source>
        <dbReference type="HAMAP-Rule" id="MF_01411"/>
    </source>
</evidence>